<evidence type="ECO:0000256" key="1">
    <source>
        <dbReference type="ARBA" id="ARBA00004141"/>
    </source>
</evidence>
<evidence type="ECO:0000313" key="16">
    <source>
        <dbReference type="Ensembl" id="ENSACOP00000011188.1"/>
    </source>
</evidence>
<evidence type="ECO:0000256" key="12">
    <source>
        <dbReference type="ARBA" id="ARBA00023235"/>
    </source>
</evidence>
<dbReference type="GO" id="GO:0000247">
    <property type="term" value="F:C-8 sterol isomerase activity"/>
    <property type="evidence" value="ECO:0007669"/>
    <property type="project" value="TreeGrafter"/>
</dbReference>
<protein>
    <recommendedName>
        <fullName evidence="15">EXPERA domain-containing protein</fullName>
    </recommendedName>
</protein>
<evidence type="ECO:0000256" key="5">
    <source>
        <dbReference type="ARBA" id="ARBA00022955"/>
    </source>
</evidence>
<evidence type="ECO:0000256" key="9">
    <source>
        <dbReference type="ARBA" id="ARBA00023136"/>
    </source>
</evidence>
<dbReference type="GO" id="GO:0047750">
    <property type="term" value="F:cholestenol delta-isomerase activity"/>
    <property type="evidence" value="ECO:0007669"/>
    <property type="project" value="InterPro"/>
</dbReference>
<keyword evidence="6 13" id="KW-1133">Transmembrane helix</keyword>
<evidence type="ECO:0000256" key="3">
    <source>
        <dbReference type="ARBA" id="ARBA00022516"/>
    </source>
</evidence>
<dbReference type="PROSITE" id="PS51751">
    <property type="entry name" value="EXPERA"/>
    <property type="match status" value="1"/>
</dbReference>
<feature type="domain" description="EXPERA" evidence="15">
    <location>
        <begin position="98"/>
        <end position="240"/>
    </location>
</feature>
<feature type="transmembrane region" description="Helical" evidence="14">
    <location>
        <begin position="64"/>
        <end position="86"/>
    </location>
</feature>
<keyword evidence="5" id="KW-0752">Steroid biosynthesis</keyword>
<dbReference type="PANTHER" id="PTHR14207:SF0">
    <property type="entry name" value="3-BETA-HYDROXYSTEROID-DELTA(8),DELTA(7)-ISOMERASE"/>
    <property type="match status" value="1"/>
</dbReference>
<dbReference type="InterPro" id="IPR007905">
    <property type="entry name" value="EBP"/>
</dbReference>
<feature type="transmembrane region" description="Helical" evidence="14">
    <location>
        <begin position="161"/>
        <end position="178"/>
    </location>
</feature>
<dbReference type="AlphaFoldDB" id="A0A8B9FKA5"/>
<name>A0A8B9FKA5_9PSIT</name>
<keyword evidence="7" id="KW-0756">Sterol biosynthesis</keyword>
<dbReference type="InterPro" id="IPR033118">
    <property type="entry name" value="EXPERA"/>
</dbReference>
<feature type="transmembrane region" description="Helical" evidence="14">
    <location>
        <begin position="185"/>
        <end position="204"/>
    </location>
</feature>
<dbReference type="Proteomes" id="UP000694522">
    <property type="component" value="Unplaced"/>
</dbReference>
<dbReference type="PANTHER" id="PTHR14207">
    <property type="entry name" value="STEROL ISOMERASE"/>
    <property type="match status" value="1"/>
</dbReference>
<keyword evidence="10" id="KW-1207">Sterol metabolism</keyword>
<keyword evidence="9 13" id="KW-0472">Membrane</keyword>
<dbReference type="GO" id="GO:0006695">
    <property type="term" value="P:cholesterol biosynthetic process"/>
    <property type="evidence" value="ECO:0007669"/>
    <property type="project" value="TreeGrafter"/>
</dbReference>
<evidence type="ECO:0000256" key="13">
    <source>
        <dbReference type="PROSITE-ProRule" id="PRU01087"/>
    </source>
</evidence>
<dbReference type="GO" id="GO:0016020">
    <property type="term" value="C:membrane"/>
    <property type="evidence" value="ECO:0007669"/>
    <property type="project" value="UniProtKB-SubCell"/>
</dbReference>
<keyword evidence="11" id="KW-0753">Steroid metabolism</keyword>
<keyword evidence="3" id="KW-0444">Lipid biosynthesis</keyword>
<comment type="subcellular location">
    <subcellularLocation>
        <location evidence="1">Membrane</location>
        <topology evidence="1">Multi-pass membrane protein</topology>
    </subcellularLocation>
</comment>
<evidence type="ECO:0000256" key="11">
    <source>
        <dbReference type="ARBA" id="ARBA00023221"/>
    </source>
</evidence>
<keyword evidence="8" id="KW-0443">Lipid metabolism</keyword>
<dbReference type="GO" id="GO:0004769">
    <property type="term" value="F:steroid Delta-isomerase activity"/>
    <property type="evidence" value="ECO:0007669"/>
    <property type="project" value="TreeGrafter"/>
</dbReference>
<evidence type="ECO:0000256" key="10">
    <source>
        <dbReference type="ARBA" id="ARBA00023166"/>
    </source>
</evidence>
<evidence type="ECO:0000256" key="4">
    <source>
        <dbReference type="ARBA" id="ARBA00022692"/>
    </source>
</evidence>
<evidence type="ECO:0000256" key="2">
    <source>
        <dbReference type="ARBA" id="ARBA00008337"/>
    </source>
</evidence>
<evidence type="ECO:0000256" key="8">
    <source>
        <dbReference type="ARBA" id="ARBA00023098"/>
    </source>
</evidence>
<dbReference type="GO" id="GO:0005783">
    <property type="term" value="C:endoplasmic reticulum"/>
    <property type="evidence" value="ECO:0007669"/>
    <property type="project" value="TreeGrafter"/>
</dbReference>
<feature type="transmembrane region" description="Helical" evidence="14">
    <location>
        <begin position="98"/>
        <end position="116"/>
    </location>
</feature>
<dbReference type="Ensembl" id="ENSACOT00000011590.1">
    <property type="protein sequence ID" value="ENSACOP00000011188.1"/>
    <property type="gene ID" value="ENSACOG00000007791.1"/>
</dbReference>
<organism evidence="16 17">
    <name type="scientific">Amazona collaria</name>
    <name type="common">yellow-billed parrot</name>
    <dbReference type="NCBI Taxonomy" id="241587"/>
    <lineage>
        <taxon>Eukaryota</taxon>
        <taxon>Metazoa</taxon>
        <taxon>Chordata</taxon>
        <taxon>Craniata</taxon>
        <taxon>Vertebrata</taxon>
        <taxon>Euteleostomi</taxon>
        <taxon>Archelosauria</taxon>
        <taxon>Archosauria</taxon>
        <taxon>Dinosauria</taxon>
        <taxon>Saurischia</taxon>
        <taxon>Theropoda</taxon>
        <taxon>Coelurosauria</taxon>
        <taxon>Aves</taxon>
        <taxon>Neognathae</taxon>
        <taxon>Neoaves</taxon>
        <taxon>Telluraves</taxon>
        <taxon>Australaves</taxon>
        <taxon>Psittaciformes</taxon>
        <taxon>Psittacidae</taxon>
        <taxon>Amazona</taxon>
    </lineage>
</organism>
<proteinExistence type="inferred from homology"/>
<comment type="similarity">
    <text evidence="2">Belongs to the EBP family.</text>
</comment>
<keyword evidence="17" id="KW-1185">Reference proteome</keyword>
<evidence type="ECO:0000256" key="6">
    <source>
        <dbReference type="ARBA" id="ARBA00022989"/>
    </source>
</evidence>
<dbReference type="Pfam" id="PF05241">
    <property type="entry name" value="EBP"/>
    <property type="match status" value="1"/>
</dbReference>
<feature type="transmembrane region" description="Helical" evidence="14">
    <location>
        <begin position="219"/>
        <end position="241"/>
    </location>
</feature>
<keyword evidence="4 13" id="KW-0812">Transmembrane</keyword>
<keyword evidence="12" id="KW-0413">Isomerase</keyword>
<reference evidence="16" key="2">
    <citation type="submission" date="2025-09" db="UniProtKB">
        <authorList>
            <consortium name="Ensembl"/>
        </authorList>
    </citation>
    <scope>IDENTIFICATION</scope>
</reference>
<reference evidence="16" key="1">
    <citation type="submission" date="2025-08" db="UniProtKB">
        <authorList>
            <consortium name="Ensembl"/>
        </authorList>
    </citation>
    <scope>IDENTIFICATION</scope>
</reference>
<accession>A0A8B9FKA5</accession>
<sequence>MGARGGKPGRCWALGSRFPLPHPTSAFPWQRSGDRRGVAMTTTAEHPYWPRSLLLPGYVAAKLPGWQCAGLVGAAAAALLVVGWLLGGARGGASRSHAHRLALGWFLMCAGIHGVLEGFFSLRHRDLPRATGLLADVWKEYAKADSRYMTSDDFTVAMETVTAWAWGPLSFLTFLALLRHHPARYILQLLVSLGQLYGDVLYFATEALAGWSHSDPRPLYFWGYFVGLNGVWVLVPCALLADSCRHLAAAQRTHDRPHHKSH</sequence>
<evidence type="ECO:0000256" key="14">
    <source>
        <dbReference type="SAM" id="Phobius"/>
    </source>
</evidence>
<evidence type="ECO:0000313" key="17">
    <source>
        <dbReference type="Proteomes" id="UP000694522"/>
    </source>
</evidence>
<evidence type="ECO:0000259" key="15">
    <source>
        <dbReference type="PROSITE" id="PS51751"/>
    </source>
</evidence>
<evidence type="ECO:0000256" key="7">
    <source>
        <dbReference type="ARBA" id="ARBA00023011"/>
    </source>
</evidence>